<keyword evidence="1" id="KW-0812">Transmembrane</keyword>
<accession>U6GJS5</accession>
<dbReference type="Gene3D" id="1.10.3730.20">
    <property type="match status" value="1"/>
</dbReference>
<name>U6GJS5_EIMAC</name>
<feature type="transmembrane region" description="Helical" evidence="1">
    <location>
        <begin position="277"/>
        <end position="294"/>
    </location>
</feature>
<feature type="transmembrane region" description="Helical" evidence="1">
    <location>
        <begin position="178"/>
        <end position="202"/>
    </location>
</feature>
<evidence type="ECO:0000313" key="5">
    <source>
        <dbReference type="Proteomes" id="UP000018050"/>
    </source>
</evidence>
<evidence type="ECO:0000256" key="2">
    <source>
        <dbReference type="SAM" id="SignalP"/>
    </source>
</evidence>
<feature type="transmembrane region" description="Helical" evidence="1">
    <location>
        <begin position="250"/>
        <end position="271"/>
    </location>
</feature>
<dbReference type="OMA" id="TIPRWNT"/>
<dbReference type="EMBL" id="HG670923">
    <property type="protein sequence ID" value="CDI78854.1"/>
    <property type="molecule type" value="Genomic_DNA"/>
</dbReference>
<reference evidence="4" key="1">
    <citation type="submission" date="2013-10" db="EMBL/GenBank/DDBJ databases">
        <title>Genomic analysis of the causative agents of coccidiosis in chickens.</title>
        <authorList>
            <person name="Reid A.J."/>
            <person name="Blake D."/>
            <person name="Billington K."/>
            <person name="Browne H."/>
            <person name="Dunn M."/>
            <person name="Hung S."/>
            <person name="Kawahara F."/>
            <person name="Miranda-Saavedra D."/>
            <person name="Mourier T."/>
            <person name="Nagra H."/>
            <person name="Otto T.D."/>
            <person name="Rawlings N."/>
            <person name="Sanchez A."/>
            <person name="Sanders M."/>
            <person name="Subramaniam C."/>
            <person name="Tay Y."/>
            <person name="Dear P."/>
            <person name="Doerig C."/>
            <person name="Gruber A."/>
            <person name="Parkinson J."/>
            <person name="Shirley M."/>
            <person name="Wan K.L."/>
            <person name="Berriman M."/>
            <person name="Tomley F."/>
            <person name="Pain A."/>
        </authorList>
    </citation>
    <scope>NUCLEOTIDE SEQUENCE [LARGE SCALE GENOMIC DNA]</scope>
    <source>
        <strain evidence="4">Houghton</strain>
    </source>
</reference>
<evidence type="ECO:0000256" key="1">
    <source>
        <dbReference type="SAM" id="Phobius"/>
    </source>
</evidence>
<dbReference type="SUPFAM" id="SSF103481">
    <property type="entry name" value="Multidrug resistance efflux transporter EmrE"/>
    <property type="match status" value="1"/>
</dbReference>
<dbReference type="RefSeq" id="XP_013250970.1">
    <property type="nucleotide sequence ID" value="XM_013395516.1"/>
</dbReference>
<keyword evidence="1" id="KW-0472">Membrane</keyword>
<dbReference type="OrthoDB" id="29773at2759"/>
<feature type="transmembrane region" description="Helical" evidence="1">
    <location>
        <begin position="30"/>
        <end position="55"/>
    </location>
</feature>
<dbReference type="AlphaFoldDB" id="U6GJS5"/>
<protein>
    <recommendedName>
        <fullName evidence="3">EamA domain-containing protein</fullName>
    </recommendedName>
</protein>
<dbReference type="InterPro" id="IPR000620">
    <property type="entry name" value="EamA_dom"/>
</dbReference>
<reference evidence="4" key="2">
    <citation type="submission" date="2013-10" db="EMBL/GenBank/DDBJ databases">
        <authorList>
            <person name="Aslett M."/>
        </authorList>
    </citation>
    <scope>NUCLEOTIDE SEQUENCE [LARGE SCALE GENOMIC DNA]</scope>
    <source>
        <strain evidence="4">Houghton</strain>
    </source>
</reference>
<dbReference type="Pfam" id="PF00892">
    <property type="entry name" value="EamA"/>
    <property type="match status" value="1"/>
</dbReference>
<dbReference type="Proteomes" id="UP000018050">
    <property type="component" value="Unassembled WGS sequence"/>
</dbReference>
<keyword evidence="5" id="KW-1185">Reference proteome</keyword>
<keyword evidence="2" id="KW-0732">Signal</keyword>
<evidence type="ECO:0000259" key="3">
    <source>
        <dbReference type="Pfam" id="PF00892"/>
    </source>
</evidence>
<dbReference type="GeneID" id="25271821"/>
<feature type="transmembrane region" description="Helical" evidence="1">
    <location>
        <begin position="90"/>
        <end position="116"/>
    </location>
</feature>
<dbReference type="GO" id="GO:0016020">
    <property type="term" value="C:membrane"/>
    <property type="evidence" value="ECO:0007669"/>
    <property type="project" value="InterPro"/>
</dbReference>
<dbReference type="VEuPathDB" id="ToxoDB:EAH_00037510"/>
<keyword evidence="1" id="KW-1133">Transmembrane helix</keyword>
<dbReference type="InterPro" id="IPR037185">
    <property type="entry name" value="EmrE-like"/>
</dbReference>
<feature type="signal peptide" evidence="2">
    <location>
        <begin position="1"/>
        <end position="20"/>
    </location>
</feature>
<gene>
    <name evidence="4" type="ORF">EAH_00037510</name>
</gene>
<proteinExistence type="predicted"/>
<sequence length="343" mass="36758">MRSVSSLFLNSFLVVAVGTAQPLLADLSRYHGAADPTACLFVLPVFGAMLLVGCFTCKDKRRLSLRHWRRASFLCLADLAHQILEKAGLVYAGGVLYLMAASLSLVWVALLSLLLLGRRLSPLQWLGLLGVVAGFCLRVAELEGTADAVGPHVAQELFGVALVTVAQILPVRGPPDGGCLLSVASARIVSCLLFLSLQHGLAFVLSEKYMKDTKDGIEGPELVFMCGRQFLKAFLCLFCLLLMSPEQIFGACYMGLFVCSLIRSGVLWVILKHLGSVSAGVLKAVLGALVYAYGSSVTSKMMQQQQQQQATAGGKDLSSSEAYRLLLNTVQPGAKGDTRGMRA</sequence>
<feature type="domain" description="EamA" evidence="3">
    <location>
        <begin position="34"/>
        <end position="137"/>
    </location>
</feature>
<feature type="chain" id="PRO_5004671269" description="EamA domain-containing protein" evidence="2">
    <location>
        <begin position="21"/>
        <end position="343"/>
    </location>
</feature>
<evidence type="ECO:0000313" key="4">
    <source>
        <dbReference type="EMBL" id="CDI78854.1"/>
    </source>
</evidence>
<organism evidence="4 5">
    <name type="scientific">Eimeria acervulina</name>
    <name type="common">Coccidian parasite</name>
    <dbReference type="NCBI Taxonomy" id="5801"/>
    <lineage>
        <taxon>Eukaryota</taxon>
        <taxon>Sar</taxon>
        <taxon>Alveolata</taxon>
        <taxon>Apicomplexa</taxon>
        <taxon>Conoidasida</taxon>
        <taxon>Coccidia</taxon>
        <taxon>Eucoccidiorida</taxon>
        <taxon>Eimeriorina</taxon>
        <taxon>Eimeriidae</taxon>
        <taxon>Eimeria</taxon>
    </lineage>
</organism>